<dbReference type="AlphaFoldDB" id="A0A1D8D9X1"/>
<dbReference type="NCBIfam" id="TIGR03598">
    <property type="entry name" value="GTPase_YsxC"/>
    <property type="match status" value="1"/>
</dbReference>
<keyword evidence="7 10" id="KW-0342">GTP-binding</keyword>
<dbReference type="SUPFAM" id="SSF52540">
    <property type="entry name" value="P-loop containing nucleoside triphosphate hydrolases"/>
    <property type="match status" value="1"/>
</dbReference>
<comment type="similarity">
    <text evidence="2 10">Belongs to the TRAFAC class TrmE-Era-EngA-EngB-Septin-like GTPase superfamily. EngB GTPase family.</text>
</comment>
<dbReference type="CDD" id="cd01876">
    <property type="entry name" value="YihA_EngB"/>
    <property type="match status" value="1"/>
</dbReference>
<keyword evidence="3 10" id="KW-0132">Cell division</keyword>
<evidence type="ECO:0000256" key="7">
    <source>
        <dbReference type="ARBA" id="ARBA00023134"/>
    </source>
</evidence>
<dbReference type="OrthoDB" id="9804921at2"/>
<evidence type="ECO:0000256" key="8">
    <source>
        <dbReference type="ARBA" id="ARBA00023210"/>
    </source>
</evidence>
<evidence type="ECO:0000256" key="3">
    <source>
        <dbReference type="ARBA" id="ARBA00022618"/>
    </source>
</evidence>
<dbReference type="InterPro" id="IPR030393">
    <property type="entry name" value="G_ENGB_dom"/>
</dbReference>
<dbReference type="RefSeq" id="WP_069810978.1">
    <property type="nucleotide sequence ID" value="NZ_CP017305.1"/>
</dbReference>
<name>A0A1D8D9X1_CHLLM</name>
<dbReference type="STRING" id="274537.BIU88_12015"/>
<keyword evidence="5 10" id="KW-0547">Nucleotide-binding</keyword>
<dbReference type="PANTHER" id="PTHR11649:SF13">
    <property type="entry name" value="ENGB-TYPE G DOMAIN-CONTAINING PROTEIN"/>
    <property type="match status" value="1"/>
</dbReference>
<accession>A0A1D8D9X1</accession>
<keyword evidence="4" id="KW-0479">Metal-binding</keyword>
<evidence type="ECO:0000256" key="1">
    <source>
        <dbReference type="ARBA" id="ARBA00001946"/>
    </source>
</evidence>
<feature type="domain" description="EngB-type G" evidence="11">
    <location>
        <begin position="22"/>
        <end position="192"/>
    </location>
</feature>
<proteinExistence type="inferred from homology"/>
<keyword evidence="6" id="KW-0460">Magnesium</keyword>
<keyword evidence="13" id="KW-1185">Reference proteome</keyword>
<dbReference type="Proteomes" id="UP000095185">
    <property type="component" value="Chromosome"/>
</dbReference>
<sequence>MNITTANFFCSYSSLNGLPSDGRPEIVFVGRSNVGKSSLLNSLCARKGLAKTSSTPGKTRLINYFLINDNLYFVDLPGYGYAKVGQGERESWGKLLTGYIQKRDEIALVVLLVDSRHPGMASDLEMMEFLDYCGRPFGIVLTKWDKLKQTEKSKAQRTIESCASNARFIVNYSSLSGAGRDRLLERLDLFSQ</sequence>
<protein>
    <recommendedName>
        <fullName evidence="10">Probable GTP-binding protein EngB</fullName>
    </recommendedName>
</protein>
<dbReference type="PANTHER" id="PTHR11649">
    <property type="entry name" value="MSS1/TRME-RELATED GTP-BINDING PROTEIN"/>
    <property type="match status" value="1"/>
</dbReference>
<dbReference type="KEGG" id="clz:BIU88_12015"/>
<dbReference type="GO" id="GO:0005829">
    <property type="term" value="C:cytosol"/>
    <property type="evidence" value="ECO:0007669"/>
    <property type="project" value="TreeGrafter"/>
</dbReference>
<reference evidence="12" key="1">
    <citation type="submission" date="2016-09" db="EMBL/GenBank/DDBJ databases">
        <title>Genome sequence of Chlorobaculum limnaeum.</title>
        <authorList>
            <person name="Liu Z."/>
            <person name="Tank M."/>
            <person name="Bryant D.A."/>
        </authorList>
    </citation>
    <scope>NUCLEOTIDE SEQUENCE [LARGE SCALE GENOMIC DNA]</scope>
    <source>
        <strain evidence="12">DSM 1677</strain>
    </source>
</reference>
<dbReference type="PROSITE" id="PS51706">
    <property type="entry name" value="G_ENGB"/>
    <property type="match status" value="1"/>
</dbReference>
<dbReference type="InterPro" id="IPR019987">
    <property type="entry name" value="GTP-bd_ribosome_bio_YsxC"/>
</dbReference>
<evidence type="ECO:0000256" key="10">
    <source>
        <dbReference type="HAMAP-Rule" id="MF_00321"/>
    </source>
</evidence>
<keyword evidence="8 10" id="KW-0717">Septation</keyword>
<dbReference type="InterPro" id="IPR027417">
    <property type="entry name" value="P-loop_NTPase"/>
</dbReference>
<dbReference type="EMBL" id="CP017305">
    <property type="protein sequence ID" value="AOS84789.1"/>
    <property type="molecule type" value="Genomic_DNA"/>
</dbReference>
<dbReference type="InterPro" id="IPR006073">
    <property type="entry name" value="GTP-bd"/>
</dbReference>
<evidence type="ECO:0000313" key="12">
    <source>
        <dbReference type="EMBL" id="AOS84789.1"/>
    </source>
</evidence>
<dbReference type="GO" id="GO:0005525">
    <property type="term" value="F:GTP binding"/>
    <property type="evidence" value="ECO:0007669"/>
    <property type="project" value="UniProtKB-UniRule"/>
</dbReference>
<comment type="cofactor">
    <cofactor evidence="1">
        <name>Mg(2+)</name>
        <dbReference type="ChEBI" id="CHEBI:18420"/>
    </cofactor>
</comment>
<evidence type="ECO:0000313" key="13">
    <source>
        <dbReference type="Proteomes" id="UP000095185"/>
    </source>
</evidence>
<dbReference type="GO" id="GO:0000917">
    <property type="term" value="P:division septum assembly"/>
    <property type="evidence" value="ECO:0007669"/>
    <property type="project" value="UniProtKB-KW"/>
</dbReference>
<organism evidence="12 13">
    <name type="scientific">Chlorobaculum limnaeum</name>
    <dbReference type="NCBI Taxonomy" id="274537"/>
    <lineage>
        <taxon>Bacteria</taxon>
        <taxon>Pseudomonadati</taxon>
        <taxon>Chlorobiota</taxon>
        <taxon>Chlorobiia</taxon>
        <taxon>Chlorobiales</taxon>
        <taxon>Chlorobiaceae</taxon>
        <taxon>Chlorobaculum</taxon>
    </lineage>
</organism>
<evidence type="ECO:0000256" key="4">
    <source>
        <dbReference type="ARBA" id="ARBA00022723"/>
    </source>
</evidence>
<comment type="function">
    <text evidence="10">Necessary for normal cell division and for the maintenance of normal septation.</text>
</comment>
<gene>
    <name evidence="10" type="primary">engB</name>
    <name evidence="12" type="ORF">BIU88_12015</name>
</gene>
<evidence type="ECO:0000256" key="9">
    <source>
        <dbReference type="ARBA" id="ARBA00023306"/>
    </source>
</evidence>
<evidence type="ECO:0000259" key="11">
    <source>
        <dbReference type="PROSITE" id="PS51706"/>
    </source>
</evidence>
<evidence type="ECO:0000256" key="6">
    <source>
        <dbReference type="ARBA" id="ARBA00022842"/>
    </source>
</evidence>
<dbReference type="Pfam" id="PF01926">
    <property type="entry name" value="MMR_HSR1"/>
    <property type="match status" value="1"/>
</dbReference>
<dbReference type="GO" id="GO:0046872">
    <property type="term" value="F:metal ion binding"/>
    <property type="evidence" value="ECO:0007669"/>
    <property type="project" value="UniProtKB-KW"/>
</dbReference>
<dbReference type="HAMAP" id="MF_00321">
    <property type="entry name" value="GTPase_EngB"/>
    <property type="match status" value="1"/>
</dbReference>
<dbReference type="Gene3D" id="3.40.50.300">
    <property type="entry name" value="P-loop containing nucleotide triphosphate hydrolases"/>
    <property type="match status" value="1"/>
</dbReference>
<evidence type="ECO:0000256" key="5">
    <source>
        <dbReference type="ARBA" id="ARBA00022741"/>
    </source>
</evidence>
<evidence type="ECO:0000256" key="2">
    <source>
        <dbReference type="ARBA" id="ARBA00009638"/>
    </source>
</evidence>
<keyword evidence="9 10" id="KW-0131">Cell cycle</keyword>